<feature type="compositionally biased region" description="Pro residues" evidence="1">
    <location>
        <begin position="242"/>
        <end position="257"/>
    </location>
</feature>
<proteinExistence type="predicted"/>
<feature type="domain" description="EH" evidence="2">
    <location>
        <begin position="138"/>
        <end position="228"/>
    </location>
</feature>
<dbReference type="PROSITE" id="PS50031">
    <property type="entry name" value="EH"/>
    <property type="match status" value="3"/>
</dbReference>
<name>A0AAD7ATZ6_9AGAR</name>
<evidence type="ECO:0000313" key="4">
    <source>
        <dbReference type="Proteomes" id="UP001218218"/>
    </source>
</evidence>
<dbReference type="PANTHER" id="PTHR11216">
    <property type="entry name" value="EH DOMAIN"/>
    <property type="match status" value="1"/>
</dbReference>
<dbReference type="GO" id="GO:0005886">
    <property type="term" value="C:plasma membrane"/>
    <property type="evidence" value="ECO:0007669"/>
    <property type="project" value="TreeGrafter"/>
</dbReference>
<feature type="region of interest" description="Disordered" evidence="1">
    <location>
        <begin position="489"/>
        <end position="513"/>
    </location>
</feature>
<feature type="domain" description="EH" evidence="2">
    <location>
        <begin position="298"/>
        <end position="378"/>
    </location>
</feature>
<gene>
    <name evidence="3" type="ORF">DFH08DRAFT_829924</name>
</gene>
<accession>A0AAD7ATZ6</accession>
<feature type="compositionally biased region" description="Polar residues" evidence="1">
    <location>
        <begin position="260"/>
        <end position="272"/>
    </location>
</feature>
<feature type="region of interest" description="Disordered" evidence="1">
    <location>
        <begin position="230"/>
        <end position="298"/>
    </location>
</feature>
<feature type="domain" description="EH" evidence="2">
    <location>
        <begin position="11"/>
        <end position="90"/>
    </location>
</feature>
<dbReference type="SUPFAM" id="SSF47473">
    <property type="entry name" value="EF-hand"/>
    <property type="match status" value="3"/>
</dbReference>
<sequence>MTPTFTPSAEEEALVAHLFSQGGPHKLGVLTGEAALELFSRTNLSPEVLGGIWAIADKDAHGWLSQAQTAVAVRLIGWAQAGVKATPELLEKPGPLAEIPDVSSAQAGPSRISPPPPLAPEEKANLSPPLIPPLLPGDKAKFHHIFVKSGPVDGLVDGDTARELFSKSKLSVEQLSQIWELADTEHRGALDLKSFTISLHLIHGLMNKRFHTVPAFLPNELYEQAAAPVANPSSPVSKSPLLTPPSPSTASPSPQPLSPRTASSSRLSVHTDLSSRSLSPASPRHSLRGPHWDIPPDVKTRADRHFDALDPLKRGYIHDDISGPFLLESKLPPEEVARIRTLADLNGDGKLTRDGLAVALFLIEECLRATTVPASPPPLPKSPDIPHLNGRHPQSQPPSPPEKAANGQFSTSETLQRQPSYWTYPAPPSETNSIRFSSLWTPGNQPSGPTLPAQSNNIRFSSLWTPDNQPNVPPLPYKSPNIRFSSLWSPGNQPDFLGSPSSPTTPMPMPPPTAPPDAVAQLTHQVQEMQRLITQLRRSHTEKTTTIANLAQENVSLRVVVDELQAQAASHDSESQKVVQEVLVKENEVLRASVQELKETVQHLQAVSSEVEMQRLQYDDLLRENERLHGKLEEMRESTTQLPWSGGDSELQTLINEDLARENARLRTEAREMQENVAQLQEATSGYEEQRRRNVELTRESERLQATIRTTQTNFDAQRREVEQLSREVDRLKTQLRRNARAPPPRRDTTDMPPPAYDELGAMA</sequence>
<feature type="region of interest" description="Disordered" evidence="1">
    <location>
        <begin position="94"/>
        <end position="129"/>
    </location>
</feature>
<evidence type="ECO:0000256" key="1">
    <source>
        <dbReference type="SAM" id="MobiDB-lite"/>
    </source>
</evidence>
<reference evidence="3" key="1">
    <citation type="submission" date="2023-03" db="EMBL/GenBank/DDBJ databases">
        <title>Massive genome expansion in bonnet fungi (Mycena s.s.) driven by repeated elements and novel gene families across ecological guilds.</title>
        <authorList>
            <consortium name="Lawrence Berkeley National Laboratory"/>
            <person name="Harder C.B."/>
            <person name="Miyauchi S."/>
            <person name="Viragh M."/>
            <person name="Kuo A."/>
            <person name="Thoen E."/>
            <person name="Andreopoulos B."/>
            <person name="Lu D."/>
            <person name="Skrede I."/>
            <person name="Drula E."/>
            <person name="Henrissat B."/>
            <person name="Morin E."/>
            <person name="Kohler A."/>
            <person name="Barry K."/>
            <person name="LaButti K."/>
            <person name="Morin E."/>
            <person name="Salamov A."/>
            <person name="Lipzen A."/>
            <person name="Mereny Z."/>
            <person name="Hegedus B."/>
            <person name="Baldrian P."/>
            <person name="Stursova M."/>
            <person name="Weitz H."/>
            <person name="Taylor A."/>
            <person name="Grigoriev I.V."/>
            <person name="Nagy L.G."/>
            <person name="Martin F."/>
            <person name="Kauserud H."/>
        </authorList>
    </citation>
    <scope>NUCLEOTIDE SEQUENCE</scope>
    <source>
        <strain evidence="3">CBHHK002</strain>
    </source>
</reference>
<dbReference type="GO" id="GO:0006897">
    <property type="term" value="P:endocytosis"/>
    <property type="evidence" value="ECO:0007669"/>
    <property type="project" value="TreeGrafter"/>
</dbReference>
<comment type="caution">
    <text evidence="3">The sequence shown here is derived from an EMBL/GenBank/DDBJ whole genome shotgun (WGS) entry which is preliminary data.</text>
</comment>
<dbReference type="Gene3D" id="1.10.238.10">
    <property type="entry name" value="EF-hand"/>
    <property type="match status" value="3"/>
</dbReference>
<organism evidence="3 4">
    <name type="scientific">Mycena albidolilacea</name>
    <dbReference type="NCBI Taxonomy" id="1033008"/>
    <lineage>
        <taxon>Eukaryota</taxon>
        <taxon>Fungi</taxon>
        <taxon>Dikarya</taxon>
        <taxon>Basidiomycota</taxon>
        <taxon>Agaricomycotina</taxon>
        <taxon>Agaricomycetes</taxon>
        <taxon>Agaricomycetidae</taxon>
        <taxon>Agaricales</taxon>
        <taxon>Marasmiineae</taxon>
        <taxon>Mycenaceae</taxon>
        <taxon>Mycena</taxon>
    </lineage>
</organism>
<feature type="compositionally biased region" description="Pro residues" evidence="1">
    <location>
        <begin position="374"/>
        <end position="383"/>
    </location>
</feature>
<feature type="compositionally biased region" description="Pro residues" evidence="1">
    <location>
        <begin position="503"/>
        <end position="513"/>
    </location>
</feature>
<dbReference type="AlphaFoldDB" id="A0AAD7ATZ6"/>
<dbReference type="Proteomes" id="UP001218218">
    <property type="component" value="Unassembled WGS sequence"/>
</dbReference>
<dbReference type="CDD" id="cd00052">
    <property type="entry name" value="EH"/>
    <property type="match status" value="2"/>
</dbReference>
<evidence type="ECO:0000259" key="2">
    <source>
        <dbReference type="PROSITE" id="PS50031"/>
    </source>
</evidence>
<dbReference type="PANTHER" id="PTHR11216:SF170">
    <property type="entry name" value="DYNAMIN ASSOCIATED PROTEIN 160, ISOFORM D"/>
    <property type="match status" value="1"/>
</dbReference>
<dbReference type="EMBL" id="JARIHO010000001">
    <property type="protein sequence ID" value="KAJ7367966.1"/>
    <property type="molecule type" value="Genomic_DNA"/>
</dbReference>
<feature type="compositionally biased region" description="Low complexity" evidence="1">
    <location>
        <begin position="274"/>
        <end position="284"/>
    </location>
</feature>
<feature type="compositionally biased region" description="Polar residues" evidence="1">
    <location>
        <begin position="407"/>
        <end position="421"/>
    </location>
</feature>
<feature type="compositionally biased region" description="Basic and acidic residues" evidence="1">
    <location>
        <begin position="717"/>
        <end position="733"/>
    </location>
</feature>
<dbReference type="GO" id="GO:0005737">
    <property type="term" value="C:cytoplasm"/>
    <property type="evidence" value="ECO:0007669"/>
    <property type="project" value="TreeGrafter"/>
</dbReference>
<feature type="region of interest" description="Disordered" evidence="1">
    <location>
        <begin position="371"/>
        <end position="428"/>
    </location>
</feature>
<keyword evidence="4" id="KW-1185">Reference proteome</keyword>
<dbReference type="SMART" id="SM00027">
    <property type="entry name" value="EH"/>
    <property type="match status" value="3"/>
</dbReference>
<evidence type="ECO:0000313" key="3">
    <source>
        <dbReference type="EMBL" id="KAJ7367966.1"/>
    </source>
</evidence>
<feature type="compositionally biased region" description="Low complexity" evidence="1">
    <location>
        <begin position="230"/>
        <end position="241"/>
    </location>
</feature>
<dbReference type="GO" id="GO:0016197">
    <property type="term" value="P:endosomal transport"/>
    <property type="evidence" value="ECO:0007669"/>
    <property type="project" value="TreeGrafter"/>
</dbReference>
<dbReference type="Pfam" id="PF12763">
    <property type="entry name" value="EH"/>
    <property type="match status" value="3"/>
</dbReference>
<dbReference type="InterPro" id="IPR011992">
    <property type="entry name" value="EF-hand-dom_pair"/>
</dbReference>
<dbReference type="InterPro" id="IPR000261">
    <property type="entry name" value="EH_dom"/>
</dbReference>
<feature type="region of interest" description="Disordered" evidence="1">
    <location>
        <begin position="710"/>
        <end position="764"/>
    </location>
</feature>
<protein>
    <recommendedName>
        <fullName evidence="2">EH domain-containing protein</fullName>
    </recommendedName>
</protein>